<feature type="transmembrane region" description="Helical" evidence="12">
    <location>
        <begin position="18"/>
        <end position="39"/>
    </location>
</feature>
<dbReference type="PANTHER" id="PTHR37531">
    <property type="entry name" value="HEME EXPORTER PROTEIN D"/>
    <property type="match status" value="1"/>
</dbReference>
<dbReference type="RefSeq" id="WP_315948295.1">
    <property type="nucleotide sequence ID" value="NZ_JAWCUA010000010.1"/>
</dbReference>
<keyword evidence="7 12" id="KW-0997">Cell inner membrane</keyword>
<dbReference type="InterPro" id="IPR007078">
    <property type="entry name" value="Haem_export_protD_CcmD"/>
</dbReference>
<evidence type="ECO:0000256" key="9">
    <source>
        <dbReference type="ARBA" id="ARBA00022748"/>
    </source>
</evidence>
<protein>
    <recommendedName>
        <fullName evidence="4 12">Heme exporter protein D</fullName>
    </recommendedName>
</protein>
<reference evidence="13 14" key="1">
    <citation type="submission" date="2023-10" db="EMBL/GenBank/DDBJ databases">
        <title>Psychrosphaera aquimaarina strain SW33 isolated from seawater.</title>
        <authorList>
            <person name="Bayburt H."/>
            <person name="Kim J.M."/>
            <person name="Choi B.J."/>
            <person name="Jeon C.O."/>
        </authorList>
    </citation>
    <scope>NUCLEOTIDE SEQUENCE [LARGE SCALE GENOMIC DNA]</scope>
    <source>
        <strain evidence="13 14">KCTC 52743</strain>
    </source>
</reference>
<gene>
    <name evidence="13" type="primary">ccmD</name>
    <name evidence="13" type="ORF">RT723_16805</name>
</gene>
<dbReference type="PANTHER" id="PTHR37531:SF1">
    <property type="entry name" value="HEME EXPORTER PROTEIN D"/>
    <property type="match status" value="1"/>
</dbReference>
<proteinExistence type="inferred from homology"/>
<evidence type="ECO:0000256" key="2">
    <source>
        <dbReference type="ARBA" id="ARBA00004377"/>
    </source>
</evidence>
<evidence type="ECO:0000256" key="1">
    <source>
        <dbReference type="ARBA" id="ARBA00002442"/>
    </source>
</evidence>
<evidence type="ECO:0000256" key="5">
    <source>
        <dbReference type="ARBA" id="ARBA00022448"/>
    </source>
</evidence>
<keyword evidence="9 12" id="KW-0201">Cytochrome c-type biogenesis</keyword>
<keyword evidence="14" id="KW-1185">Reference proteome</keyword>
<organism evidence="13 14">
    <name type="scientific">Psychrosphaera aquimarina</name>
    <dbReference type="NCBI Taxonomy" id="2044854"/>
    <lineage>
        <taxon>Bacteria</taxon>
        <taxon>Pseudomonadati</taxon>
        <taxon>Pseudomonadota</taxon>
        <taxon>Gammaproteobacteria</taxon>
        <taxon>Alteromonadales</taxon>
        <taxon>Pseudoalteromonadaceae</taxon>
        <taxon>Psychrosphaera</taxon>
    </lineage>
</organism>
<name>A0ABU3R4L6_9GAMM</name>
<keyword evidence="8 12" id="KW-0812">Transmembrane</keyword>
<evidence type="ECO:0000256" key="11">
    <source>
        <dbReference type="ARBA" id="ARBA00023136"/>
    </source>
</evidence>
<dbReference type="Proteomes" id="UP001257914">
    <property type="component" value="Unassembled WGS sequence"/>
</dbReference>
<evidence type="ECO:0000256" key="7">
    <source>
        <dbReference type="ARBA" id="ARBA00022519"/>
    </source>
</evidence>
<evidence type="ECO:0000256" key="12">
    <source>
        <dbReference type="RuleBase" id="RU363101"/>
    </source>
</evidence>
<keyword evidence="6 12" id="KW-1003">Cell membrane</keyword>
<dbReference type="Pfam" id="PF04995">
    <property type="entry name" value="CcmD"/>
    <property type="match status" value="1"/>
</dbReference>
<keyword evidence="5 12" id="KW-0813">Transport</keyword>
<evidence type="ECO:0000256" key="6">
    <source>
        <dbReference type="ARBA" id="ARBA00022475"/>
    </source>
</evidence>
<comment type="caution">
    <text evidence="13">The sequence shown here is derived from an EMBL/GenBank/DDBJ whole genome shotgun (WGS) entry which is preliminary data.</text>
</comment>
<evidence type="ECO:0000256" key="3">
    <source>
        <dbReference type="ARBA" id="ARBA00008741"/>
    </source>
</evidence>
<evidence type="ECO:0000256" key="4">
    <source>
        <dbReference type="ARBA" id="ARBA00016461"/>
    </source>
</evidence>
<dbReference type="NCBIfam" id="TIGR03141">
    <property type="entry name" value="cytochro_ccmD"/>
    <property type="match status" value="1"/>
</dbReference>
<keyword evidence="10 12" id="KW-1133">Transmembrane helix</keyword>
<comment type="function">
    <text evidence="1 12">Required for the export of heme to the periplasm for the biogenesis of c-type cytochromes.</text>
</comment>
<dbReference type="InterPro" id="IPR052075">
    <property type="entry name" value="Heme_exporter_D"/>
</dbReference>
<evidence type="ECO:0000256" key="8">
    <source>
        <dbReference type="ARBA" id="ARBA00022692"/>
    </source>
</evidence>
<evidence type="ECO:0000256" key="10">
    <source>
        <dbReference type="ARBA" id="ARBA00022989"/>
    </source>
</evidence>
<sequence length="75" mass="8433">MHFNSISEALAMGGYGPYVWSTVGIVIAVLLFLIIHSMTAKKRTLTMLRLEQERANKIALAKQSNNDYQSKPNHN</sequence>
<accession>A0ABU3R4L6</accession>
<dbReference type="EMBL" id="JAWCUA010000010">
    <property type="protein sequence ID" value="MDU0114616.1"/>
    <property type="molecule type" value="Genomic_DNA"/>
</dbReference>
<keyword evidence="11 12" id="KW-0472">Membrane</keyword>
<comment type="similarity">
    <text evidence="3 12">Belongs to the CcmD/CycX/HelD family.</text>
</comment>
<comment type="subcellular location">
    <subcellularLocation>
        <location evidence="2 12">Cell inner membrane</location>
        <topology evidence="2 12">Single-pass membrane protein</topology>
    </subcellularLocation>
</comment>
<evidence type="ECO:0000313" key="14">
    <source>
        <dbReference type="Proteomes" id="UP001257914"/>
    </source>
</evidence>
<evidence type="ECO:0000313" key="13">
    <source>
        <dbReference type="EMBL" id="MDU0114616.1"/>
    </source>
</evidence>